<dbReference type="Proteomes" id="UP000266340">
    <property type="component" value="Unassembled WGS sequence"/>
</dbReference>
<reference evidence="1 2" key="1">
    <citation type="submission" date="2018-09" db="EMBL/GenBank/DDBJ databases">
        <title>Cohnella cavernae sp. nov., isolated from a karst cave.</title>
        <authorList>
            <person name="Zhu H."/>
        </authorList>
    </citation>
    <scope>NUCLEOTIDE SEQUENCE [LARGE SCALE GENOMIC DNA]</scope>
    <source>
        <strain evidence="1 2">K2E09-144</strain>
    </source>
</reference>
<gene>
    <name evidence="1" type="ORF">D3H35_23195</name>
</gene>
<dbReference type="InterPro" id="IPR018755">
    <property type="entry name" value="Phage_Mu_Gp48"/>
</dbReference>
<dbReference type="Pfam" id="PF10076">
    <property type="entry name" value="Phage_Mu_Gp48"/>
    <property type="match status" value="1"/>
</dbReference>
<sequence>MSDPLLSYLPEFYKDIGEFVELAATEDTELQSLQTAVNRLFNDQFVLTSSEDAIRRRERMLSIVADPTTETLSFRRTRIVNRYTTKPPFTKRYLQQKLDYIAGVPGLVVVEIDPVGFILRISVGIENAAVLREIEYTIHLLKPANLIYQPTTFAAERIGLHDQAYMIGLNRLTKLGSWGVGAIPFSVRRDAVPL</sequence>
<dbReference type="OrthoDB" id="2633045at2"/>
<dbReference type="EMBL" id="QXJM01000040">
    <property type="protein sequence ID" value="RIE01293.1"/>
    <property type="molecule type" value="Genomic_DNA"/>
</dbReference>
<comment type="caution">
    <text evidence="1">The sequence shown here is derived from an EMBL/GenBank/DDBJ whole genome shotgun (WGS) entry which is preliminary data.</text>
</comment>
<evidence type="ECO:0000313" key="2">
    <source>
        <dbReference type="Proteomes" id="UP000266340"/>
    </source>
</evidence>
<accession>A0A398CEY9</accession>
<keyword evidence="2" id="KW-1185">Reference proteome</keyword>
<name>A0A398CEY9_9BACL</name>
<dbReference type="RefSeq" id="WP_119151552.1">
    <property type="nucleotide sequence ID" value="NZ_JBHSOV010000041.1"/>
</dbReference>
<proteinExistence type="predicted"/>
<organism evidence="1 2">
    <name type="scientific">Cohnella faecalis</name>
    <dbReference type="NCBI Taxonomy" id="2315694"/>
    <lineage>
        <taxon>Bacteria</taxon>
        <taxon>Bacillati</taxon>
        <taxon>Bacillota</taxon>
        <taxon>Bacilli</taxon>
        <taxon>Bacillales</taxon>
        <taxon>Paenibacillaceae</taxon>
        <taxon>Cohnella</taxon>
    </lineage>
</organism>
<evidence type="ECO:0000313" key="1">
    <source>
        <dbReference type="EMBL" id="RIE01293.1"/>
    </source>
</evidence>
<dbReference type="AlphaFoldDB" id="A0A398CEY9"/>
<protein>
    <submittedName>
        <fullName evidence="1">DUF2313 domain-containing protein</fullName>
    </submittedName>
</protein>